<dbReference type="EMBL" id="JARKIB010000003">
    <property type="protein sequence ID" value="KAJ7783137.1"/>
    <property type="molecule type" value="Genomic_DNA"/>
</dbReference>
<accession>A0AAD7KEP0</accession>
<evidence type="ECO:0000313" key="1">
    <source>
        <dbReference type="EMBL" id="KAJ7783137.1"/>
    </source>
</evidence>
<evidence type="ECO:0000313" key="2">
    <source>
        <dbReference type="Proteomes" id="UP001215598"/>
    </source>
</evidence>
<name>A0AAD7KEP0_9AGAR</name>
<organism evidence="1 2">
    <name type="scientific">Mycena metata</name>
    <dbReference type="NCBI Taxonomy" id="1033252"/>
    <lineage>
        <taxon>Eukaryota</taxon>
        <taxon>Fungi</taxon>
        <taxon>Dikarya</taxon>
        <taxon>Basidiomycota</taxon>
        <taxon>Agaricomycotina</taxon>
        <taxon>Agaricomycetes</taxon>
        <taxon>Agaricomycetidae</taxon>
        <taxon>Agaricales</taxon>
        <taxon>Marasmiineae</taxon>
        <taxon>Mycenaceae</taxon>
        <taxon>Mycena</taxon>
    </lineage>
</organism>
<reference evidence="1" key="1">
    <citation type="submission" date="2023-03" db="EMBL/GenBank/DDBJ databases">
        <title>Massive genome expansion in bonnet fungi (Mycena s.s.) driven by repeated elements and novel gene families across ecological guilds.</title>
        <authorList>
            <consortium name="Lawrence Berkeley National Laboratory"/>
            <person name="Harder C.B."/>
            <person name="Miyauchi S."/>
            <person name="Viragh M."/>
            <person name="Kuo A."/>
            <person name="Thoen E."/>
            <person name="Andreopoulos B."/>
            <person name="Lu D."/>
            <person name="Skrede I."/>
            <person name="Drula E."/>
            <person name="Henrissat B."/>
            <person name="Morin E."/>
            <person name="Kohler A."/>
            <person name="Barry K."/>
            <person name="LaButti K."/>
            <person name="Morin E."/>
            <person name="Salamov A."/>
            <person name="Lipzen A."/>
            <person name="Mereny Z."/>
            <person name="Hegedus B."/>
            <person name="Baldrian P."/>
            <person name="Stursova M."/>
            <person name="Weitz H."/>
            <person name="Taylor A."/>
            <person name="Grigoriev I.V."/>
            <person name="Nagy L.G."/>
            <person name="Martin F."/>
            <person name="Kauserud H."/>
        </authorList>
    </citation>
    <scope>NUCLEOTIDE SEQUENCE</scope>
    <source>
        <strain evidence="1">CBHHK182m</strain>
    </source>
</reference>
<gene>
    <name evidence="1" type="ORF">B0H16DRAFT_1709950</name>
</gene>
<sequence length="218" mass="23830">MSTSTLSRKPLHSFVKNATHDFITRLDHPLATVVSVTMASQYLHQSHSQALPVLELEEYGGVIHDKSAWGDNVPITPRFRVTGLERGTRLFAGLKTYATAGAMDIRVSLSTNYGPTHNDSGDVVIRATCYLHAPRAIILLIPEVFVDIPVTEYLDPTVIGEYDTAFIEHPTRLRYSMPSDYAGGILWGKLTPGTSLGVLKAEIGAMPRLKMAGLLGRA</sequence>
<keyword evidence="2" id="KW-1185">Reference proteome</keyword>
<dbReference type="Proteomes" id="UP001215598">
    <property type="component" value="Unassembled WGS sequence"/>
</dbReference>
<protein>
    <submittedName>
        <fullName evidence="1">Uncharacterized protein</fullName>
    </submittedName>
</protein>
<comment type="caution">
    <text evidence="1">The sequence shown here is derived from an EMBL/GenBank/DDBJ whole genome shotgun (WGS) entry which is preliminary data.</text>
</comment>
<proteinExistence type="predicted"/>
<dbReference type="AlphaFoldDB" id="A0AAD7KEP0"/>